<evidence type="ECO:0000313" key="3">
    <source>
        <dbReference type="Proteomes" id="UP001470230"/>
    </source>
</evidence>
<protein>
    <recommendedName>
        <fullName evidence="4">Dynein heavy chain linker domain-containing protein</fullName>
    </recommendedName>
</protein>
<keyword evidence="3" id="KW-1185">Reference proteome</keyword>
<sequence>MSGDLENELATLCHRFFDPPYEDKTPDNISAFFNRLIKDHQKVNITNDIRYFIPQLASYGNGRFAPMLDPCIEGLSPMHYVPDLQLNSSFMPTYDSDFQEQQIETDRNEVSSVKKPKEPSGPNTNTFSRIHSARSQKPQSNTQTFRVIHTSRSVQRRPKAPLSISELNPGLQLTLPRTARTAHSARTMSVDRPGSAKIDRFKFRKQLPPLKENQDHIMSAIYIRDNPNFFTGKMMKPKSREISIMPPDYPQYLIGNSFEILSSSGIINVSGSTAKVTSLPQFVLDNSNEFIVKQIFMNSKYSKYFFIWRDLFREKRFRRIVTNFDKLDIISRPLFSDLIDKIRDRILTNTKTLNIFPSGFDDGVNDVKFDEFQTVSNKSIMDMENIIISICTTTEKELSEFFRQVRATNLQMQLDFEELHSLNLLPPSLEGYSSDLKWRSQSLTREKERNKLLQKERKFAFHRQNYLGKFFIRIRSVYNGNLLRQCNRCMLSFLTRFSKNYVNIVIEEEEIDKEPTKQKSPKPPPPKVKYDRKLYPEIKKKEKKVVNNSNNKKRRLNKIYGMFDLDEGIVIEPAHEVFQSWITETVADIKHAFLLQNKQLSTDIICEVDPEFNCVFDDPLLTIERYKLWQDILQDCIEEVEDSYKFFHVKILPNKSFMMDLKKKVEYCNIFSELRNVSQLEQIISGLLDAEQQLIRWPRNIFHKVTFSEKPKDDSEKVDDQVSDEIVDFVLELRFAIEEALKYLRSALDGLKKRVVEEINNKVFSEIQEKWAEIHKNDSISRDDSKFIESRLLLYANIAQLLFSACPDVLGDVKGSLEVLTSVYRALNDKSNYIRVESLETFNKATESIGLAGVTFDPEDMQYEEEDEEEEAPSGLLDLMDMMMQKPKKKKKKKTKAGNKQTFNDNATQTMTDQEEELERKREEEKRKKLEEEKENENQNQSQNEGSDQNENQNQNDNNNNNETQS</sequence>
<comment type="caution">
    <text evidence="2">The sequence shown here is derived from an EMBL/GenBank/DDBJ whole genome shotgun (WGS) entry which is preliminary data.</text>
</comment>
<feature type="region of interest" description="Disordered" evidence="1">
    <location>
        <begin position="886"/>
        <end position="966"/>
    </location>
</feature>
<dbReference type="EMBL" id="JAPFFF010000002">
    <property type="protein sequence ID" value="KAK8896692.1"/>
    <property type="molecule type" value="Genomic_DNA"/>
</dbReference>
<organism evidence="2 3">
    <name type="scientific">Tritrichomonas musculus</name>
    <dbReference type="NCBI Taxonomy" id="1915356"/>
    <lineage>
        <taxon>Eukaryota</taxon>
        <taxon>Metamonada</taxon>
        <taxon>Parabasalia</taxon>
        <taxon>Tritrichomonadida</taxon>
        <taxon>Tritrichomonadidae</taxon>
        <taxon>Tritrichomonas</taxon>
    </lineage>
</organism>
<evidence type="ECO:0000313" key="2">
    <source>
        <dbReference type="EMBL" id="KAK8896692.1"/>
    </source>
</evidence>
<feature type="compositionally biased region" description="Low complexity" evidence="1">
    <location>
        <begin position="938"/>
        <end position="966"/>
    </location>
</feature>
<accession>A0ABR2KZZ8</accession>
<feature type="compositionally biased region" description="Basic and acidic residues" evidence="1">
    <location>
        <begin position="918"/>
        <end position="932"/>
    </location>
</feature>
<reference evidence="2 3" key="1">
    <citation type="submission" date="2024-04" db="EMBL/GenBank/DDBJ databases">
        <title>Tritrichomonas musculus Genome.</title>
        <authorList>
            <person name="Alves-Ferreira E."/>
            <person name="Grigg M."/>
            <person name="Lorenzi H."/>
            <person name="Galac M."/>
        </authorList>
    </citation>
    <scope>NUCLEOTIDE SEQUENCE [LARGE SCALE GENOMIC DNA]</scope>
    <source>
        <strain evidence="2 3">EAF2021</strain>
    </source>
</reference>
<evidence type="ECO:0008006" key="4">
    <source>
        <dbReference type="Google" id="ProtNLM"/>
    </source>
</evidence>
<feature type="compositionally biased region" description="Polar residues" evidence="1">
    <location>
        <begin position="898"/>
        <end position="912"/>
    </location>
</feature>
<feature type="region of interest" description="Disordered" evidence="1">
    <location>
        <begin position="106"/>
        <end position="143"/>
    </location>
</feature>
<name>A0ABR2KZZ8_9EUKA</name>
<feature type="compositionally biased region" description="Basic residues" evidence="1">
    <location>
        <begin position="886"/>
        <end position="897"/>
    </location>
</feature>
<gene>
    <name evidence="2" type="ORF">M9Y10_014606</name>
</gene>
<feature type="compositionally biased region" description="Polar residues" evidence="1">
    <location>
        <begin position="121"/>
        <end position="143"/>
    </location>
</feature>
<proteinExistence type="predicted"/>
<dbReference type="Proteomes" id="UP001470230">
    <property type="component" value="Unassembled WGS sequence"/>
</dbReference>
<evidence type="ECO:0000256" key="1">
    <source>
        <dbReference type="SAM" id="MobiDB-lite"/>
    </source>
</evidence>